<gene>
    <name evidence="2" type="ORF">TWF730_002529</name>
</gene>
<dbReference type="Proteomes" id="UP001373714">
    <property type="component" value="Unassembled WGS sequence"/>
</dbReference>
<dbReference type="AlphaFoldDB" id="A0AAV9UDV9"/>
<accession>A0AAV9UDV9</accession>
<evidence type="ECO:0000256" key="1">
    <source>
        <dbReference type="SAM" id="MobiDB-lite"/>
    </source>
</evidence>
<name>A0AAV9UDV9_9PEZI</name>
<evidence type="ECO:0000313" key="2">
    <source>
        <dbReference type="EMBL" id="KAK6338466.1"/>
    </source>
</evidence>
<protein>
    <submittedName>
        <fullName evidence="2">Uncharacterized protein</fullName>
    </submittedName>
</protein>
<proteinExistence type="predicted"/>
<feature type="compositionally biased region" description="Basic and acidic residues" evidence="1">
    <location>
        <begin position="1"/>
        <end position="25"/>
    </location>
</feature>
<dbReference type="EMBL" id="JAVHNS010000012">
    <property type="protein sequence ID" value="KAK6338466.1"/>
    <property type="molecule type" value="Genomic_DNA"/>
</dbReference>
<keyword evidence="3" id="KW-1185">Reference proteome</keyword>
<feature type="compositionally biased region" description="Basic and acidic residues" evidence="1">
    <location>
        <begin position="32"/>
        <end position="90"/>
    </location>
</feature>
<dbReference type="InterPro" id="IPR019626">
    <property type="entry name" value="Stress-induced_KGG_rpt"/>
</dbReference>
<evidence type="ECO:0000313" key="3">
    <source>
        <dbReference type="Proteomes" id="UP001373714"/>
    </source>
</evidence>
<feature type="region of interest" description="Disordered" evidence="1">
    <location>
        <begin position="1"/>
        <end position="105"/>
    </location>
</feature>
<sequence length="105" mass="11552">MSEKYKPTEHGGLKEDGTKDKRVSSEHGFGGQDRDEVAETGRKGGKNQPDEIYKPSEHGGLKSDGTEDKRTRSDHGFGSRPTEEVQEIGRKGGQARGTTQSEDYE</sequence>
<dbReference type="Pfam" id="PF10685">
    <property type="entry name" value="KGG"/>
    <property type="match status" value="1"/>
</dbReference>
<reference evidence="2 3" key="1">
    <citation type="submission" date="2019-10" db="EMBL/GenBank/DDBJ databases">
        <authorList>
            <person name="Palmer J.M."/>
        </authorList>
    </citation>
    <scope>NUCLEOTIDE SEQUENCE [LARGE SCALE GENOMIC DNA]</scope>
    <source>
        <strain evidence="2 3">TWF730</strain>
    </source>
</reference>
<feature type="compositionally biased region" description="Polar residues" evidence="1">
    <location>
        <begin position="96"/>
        <end position="105"/>
    </location>
</feature>
<organism evidence="2 3">
    <name type="scientific">Orbilia blumenaviensis</name>
    <dbReference type="NCBI Taxonomy" id="1796055"/>
    <lineage>
        <taxon>Eukaryota</taxon>
        <taxon>Fungi</taxon>
        <taxon>Dikarya</taxon>
        <taxon>Ascomycota</taxon>
        <taxon>Pezizomycotina</taxon>
        <taxon>Orbiliomycetes</taxon>
        <taxon>Orbiliales</taxon>
        <taxon>Orbiliaceae</taxon>
        <taxon>Orbilia</taxon>
    </lineage>
</organism>
<comment type="caution">
    <text evidence="2">The sequence shown here is derived from an EMBL/GenBank/DDBJ whole genome shotgun (WGS) entry which is preliminary data.</text>
</comment>